<dbReference type="PANTHER" id="PTHR43649:SF34">
    <property type="entry name" value="ABC TRANSPORTER PERIPLASMIC-BINDING PROTEIN YCJN-RELATED"/>
    <property type="match status" value="1"/>
</dbReference>
<dbReference type="Gene3D" id="3.40.190.10">
    <property type="entry name" value="Periplasmic binding protein-like II"/>
    <property type="match status" value="1"/>
</dbReference>
<reference evidence="5 6" key="1">
    <citation type="submission" date="2018-02" db="EMBL/GenBank/DDBJ databases">
        <title>Genomic Encyclopedia of Archaeal and Bacterial Type Strains, Phase II (KMG-II): from individual species to whole genera.</title>
        <authorList>
            <person name="Goeker M."/>
        </authorList>
    </citation>
    <scope>NUCLEOTIDE SEQUENCE [LARGE SCALE GENOMIC DNA]</scope>
    <source>
        <strain evidence="5 6">YU 961-1</strain>
    </source>
</reference>
<evidence type="ECO:0000256" key="2">
    <source>
        <dbReference type="ARBA" id="ARBA00022448"/>
    </source>
</evidence>
<keyword evidence="6" id="KW-1185">Reference proteome</keyword>
<protein>
    <submittedName>
        <fullName evidence="5">Raffinose/stachyose/melibiose transport system substrate-binding protein</fullName>
    </submittedName>
</protein>
<evidence type="ECO:0000256" key="3">
    <source>
        <dbReference type="ARBA" id="ARBA00022729"/>
    </source>
</evidence>
<dbReference type="Proteomes" id="UP000239203">
    <property type="component" value="Unassembled WGS sequence"/>
</dbReference>
<dbReference type="AlphaFoldDB" id="A0A2S6GQ90"/>
<feature type="chain" id="PRO_5039729689" evidence="4">
    <location>
        <begin position="19"/>
        <end position="465"/>
    </location>
</feature>
<keyword evidence="2" id="KW-0813">Transport</keyword>
<comment type="similarity">
    <text evidence="1">Belongs to the bacterial solute-binding protein 1 family.</text>
</comment>
<dbReference type="SUPFAM" id="SSF53850">
    <property type="entry name" value="Periplasmic binding protein-like II"/>
    <property type="match status" value="1"/>
</dbReference>
<dbReference type="PROSITE" id="PS51257">
    <property type="entry name" value="PROKAR_LIPOPROTEIN"/>
    <property type="match status" value="1"/>
</dbReference>
<comment type="caution">
    <text evidence="5">The sequence shown here is derived from an EMBL/GenBank/DDBJ whole genome shotgun (WGS) entry which is preliminary data.</text>
</comment>
<sequence length="465" mass="49972">MRLIRLSSLAAAVALVLAGCGTGAPSGDNDQVSPLKAEDFLGAPCADIGVRPDGDKEFTYWSMWNADEPQGRVLSKVIRCFTDKTGVKVNVQWLGRDLLRQNVVPALATGAGPDLFDQDVSQVKGLVADAGGTRPVDDVLDLAIGENEQKVRDVLPAAYFDIPQNKASDGKIFEIPYMLLGNSWWYDKNRITDFSAPTSDDELFALFDKAKGDGLPAVAQDNGLDSVNAAVFAQVALRYVGAGKLSEAAQDKTGDAWRNNAGLQRAADLVERFAKGNYLLEGWENAPYPKMRERWAAGEAAYLFGTSEIPAEARQLLSQRGGDQTADFAPFRFPQPSGASHDVVEYLPVGFAIPAKAKRVAAAKAFIAYTLNRDNLTGFPSVADSLAVRADLPVPAVLSPIRTALYDTNAEHALVLDGTNAIAGGRWISEVLNPLHASLLKGNMTAAQFTEAMAAKQADFWRGNP</sequence>
<evidence type="ECO:0000256" key="1">
    <source>
        <dbReference type="ARBA" id="ARBA00008520"/>
    </source>
</evidence>
<evidence type="ECO:0000313" key="5">
    <source>
        <dbReference type="EMBL" id="PPK67432.1"/>
    </source>
</evidence>
<gene>
    <name evidence="5" type="ORF">CLV40_10795</name>
</gene>
<evidence type="ECO:0000256" key="4">
    <source>
        <dbReference type="SAM" id="SignalP"/>
    </source>
</evidence>
<dbReference type="Pfam" id="PF01547">
    <property type="entry name" value="SBP_bac_1"/>
    <property type="match status" value="1"/>
</dbReference>
<keyword evidence="3 4" id="KW-0732">Signal</keyword>
<dbReference type="InterPro" id="IPR050490">
    <property type="entry name" value="Bact_solute-bd_prot1"/>
</dbReference>
<organism evidence="5 6">
    <name type="scientific">Actinokineospora auranticolor</name>
    <dbReference type="NCBI Taxonomy" id="155976"/>
    <lineage>
        <taxon>Bacteria</taxon>
        <taxon>Bacillati</taxon>
        <taxon>Actinomycetota</taxon>
        <taxon>Actinomycetes</taxon>
        <taxon>Pseudonocardiales</taxon>
        <taxon>Pseudonocardiaceae</taxon>
        <taxon>Actinokineospora</taxon>
    </lineage>
</organism>
<name>A0A2S6GQ90_9PSEU</name>
<dbReference type="OrthoDB" id="8663148at2"/>
<dbReference type="RefSeq" id="WP_104479552.1">
    <property type="nucleotide sequence ID" value="NZ_CP154825.1"/>
</dbReference>
<feature type="signal peptide" evidence="4">
    <location>
        <begin position="1"/>
        <end position="18"/>
    </location>
</feature>
<proteinExistence type="inferred from homology"/>
<dbReference type="InterPro" id="IPR006059">
    <property type="entry name" value="SBP"/>
</dbReference>
<dbReference type="EMBL" id="PTIX01000007">
    <property type="protein sequence ID" value="PPK67432.1"/>
    <property type="molecule type" value="Genomic_DNA"/>
</dbReference>
<dbReference type="PANTHER" id="PTHR43649">
    <property type="entry name" value="ARABINOSE-BINDING PROTEIN-RELATED"/>
    <property type="match status" value="1"/>
</dbReference>
<accession>A0A2S6GQ90</accession>
<evidence type="ECO:0000313" key="6">
    <source>
        <dbReference type="Proteomes" id="UP000239203"/>
    </source>
</evidence>